<dbReference type="EMBL" id="JAKMXF010000011">
    <property type="protein sequence ID" value="KAI6661527.1"/>
    <property type="molecule type" value="Genomic_DNA"/>
</dbReference>
<reference evidence="3 4" key="1">
    <citation type="journal article" date="2023" name="BMC Biol.">
        <title>The compact genome of the sponge Oopsacas minuta (Hexactinellida) is lacking key metazoan core genes.</title>
        <authorList>
            <person name="Santini S."/>
            <person name="Schenkelaars Q."/>
            <person name="Jourda C."/>
            <person name="Duchesne M."/>
            <person name="Belahbib H."/>
            <person name="Rocher C."/>
            <person name="Selva M."/>
            <person name="Riesgo A."/>
            <person name="Vervoort M."/>
            <person name="Leys S.P."/>
            <person name="Kodjabachian L."/>
            <person name="Le Bivic A."/>
            <person name="Borchiellini C."/>
            <person name="Claverie J.M."/>
            <person name="Renard E."/>
        </authorList>
    </citation>
    <scope>NUCLEOTIDE SEQUENCE [LARGE SCALE GENOMIC DNA]</scope>
    <source>
        <strain evidence="3">SPO-2</strain>
    </source>
</reference>
<dbReference type="InterPro" id="IPR011990">
    <property type="entry name" value="TPR-like_helical_dom_sf"/>
</dbReference>
<dbReference type="InterPro" id="IPR046341">
    <property type="entry name" value="SET_dom_sf"/>
</dbReference>
<dbReference type="PROSITE" id="PS50280">
    <property type="entry name" value="SET"/>
    <property type="match status" value="1"/>
</dbReference>
<keyword evidence="1" id="KW-0802">TPR repeat</keyword>
<comment type="caution">
    <text evidence="3">The sequence shown here is derived from an EMBL/GenBank/DDBJ whole genome shotgun (WGS) entry which is preliminary data.</text>
</comment>
<organism evidence="3 4">
    <name type="scientific">Oopsacas minuta</name>
    <dbReference type="NCBI Taxonomy" id="111878"/>
    <lineage>
        <taxon>Eukaryota</taxon>
        <taxon>Metazoa</taxon>
        <taxon>Porifera</taxon>
        <taxon>Hexactinellida</taxon>
        <taxon>Hexasterophora</taxon>
        <taxon>Lyssacinosida</taxon>
        <taxon>Leucopsacidae</taxon>
        <taxon>Oopsacas</taxon>
    </lineage>
</organism>
<feature type="repeat" description="TPR" evidence="1">
    <location>
        <begin position="291"/>
        <end position="324"/>
    </location>
</feature>
<evidence type="ECO:0000256" key="1">
    <source>
        <dbReference type="PROSITE-ProRule" id="PRU00339"/>
    </source>
</evidence>
<dbReference type="PROSITE" id="PS50005">
    <property type="entry name" value="TPR"/>
    <property type="match status" value="1"/>
</dbReference>
<dbReference type="PANTHER" id="PTHR47643">
    <property type="entry name" value="TPR DOMAIN PROTEIN (AFU_ORTHOLOGUE AFUA_5G12710)"/>
    <property type="match status" value="1"/>
</dbReference>
<dbReference type="Gene3D" id="2.170.270.10">
    <property type="entry name" value="SET domain"/>
    <property type="match status" value="1"/>
</dbReference>
<dbReference type="AlphaFoldDB" id="A0AAV7KJC2"/>
<proteinExistence type="predicted"/>
<dbReference type="PANTHER" id="PTHR47643:SF2">
    <property type="entry name" value="TPR DOMAIN PROTEIN (AFU_ORTHOLOGUE AFUA_5G12710)"/>
    <property type="match status" value="1"/>
</dbReference>
<name>A0AAV7KJC2_9METZ</name>
<evidence type="ECO:0000313" key="4">
    <source>
        <dbReference type="Proteomes" id="UP001165289"/>
    </source>
</evidence>
<dbReference type="SUPFAM" id="SSF48452">
    <property type="entry name" value="TPR-like"/>
    <property type="match status" value="1"/>
</dbReference>
<accession>A0AAV7KJC2</accession>
<dbReference type="SUPFAM" id="SSF82199">
    <property type="entry name" value="SET domain"/>
    <property type="match status" value="1"/>
</dbReference>
<gene>
    <name evidence="3" type="ORF">LOD99_13400</name>
</gene>
<dbReference type="InterPro" id="IPR001214">
    <property type="entry name" value="SET_dom"/>
</dbReference>
<dbReference type="InterPro" id="IPR019734">
    <property type="entry name" value="TPR_rpt"/>
</dbReference>
<dbReference type="SMART" id="SM00028">
    <property type="entry name" value="TPR"/>
    <property type="match status" value="2"/>
</dbReference>
<dbReference type="Gene3D" id="1.25.40.10">
    <property type="entry name" value="Tetratricopeptide repeat domain"/>
    <property type="match status" value="1"/>
</dbReference>
<sequence length="767" mass="88053">MASLKNEEPYHYDKQTLLSEHCLFPIKIRNTARKTSELTFVKILELNNLNKNCIKICDLLPNDENQNSFIYATQISTLVKGETIRFIVEDEFDNVCRVSIPGNTDTTHLVEGGKLAFHNPIYELAFDEKYSLIISDISDINLFRIPPKSSSEHLRIDHTCLAYLPNCNEIDFCDESESTIKLLTSQPTSLVDNSDGIDPSLTQEQTSEDSTLEIIDSELVPKQSETANKQSKHENPFQSCVDIPQVPEVVLAPSGDGLNLSEIGNKFFKEGRYLQAIIQYTCAIQVNDRNAKFYSNRAMCFNKFEEFENALSDFQKANLLEPDCVKYQYLIALTWSRIGNHKLSLNLLRMIKPIDTIDFHSIFNLIEKEEVYMKHISGDFDFVKIMQNLSVLTNSIDIADYIGPIQILNSPNKGRGIFTTRNVKKGENLCVVKANEIMTYTILNCTCSKCRFSKFNSIIQNTSLRDKLMEKARKSKLTTVRIISLCDRSITNVNIDLYSGCGYEFAKNFDTTPYPMEKLPSLAVNIRPQMDPTILRNQLVTPDTFAQNPFGYTDVGFWFLPSFINHSCIPNAVKIHIRDICIVRTITDIPEGDEVLASLYPLSLCSHVDLRQCDCKLCHFERIPAVEAINSQIASQLNALSAFQYPLSSRCVLKPREEFEKITVEMWFKIRSNLFKLVKKLKSLQTYEVFSIYFQEAIITLVQISLKDSDALELLLEAEPYFSHFNPEHYLIFWALFDSRLRGNEKLRDHRFQHVEKKYNDLIKLFT</sequence>
<evidence type="ECO:0000313" key="3">
    <source>
        <dbReference type="EMBL" id="KAI6661527.1"/>
    </source>
</evidence>
<feature type="domain" description="SET" evidence="2">
    <location>
        <begin position="403"/>
        <end position="600"/>
    </location>
</feature>
<evidence type="ECO:0000259" key="2">
    <source>
        <dbReference type="PROSITE" id="PS50280"/>
    </source>
</evidence>
<dbReference type="Proteomes" id="UP001165289">
    <property type="component" value="Unassembled WGS sequence"/>
</dbReference>
<keyword evidence="4" id="KW-1185">Reference proteome</keyword>
<dbReference type="Pfam" id="PF00856">
    <property type="entry name" value="SET"/>
    <property type="match status" value="1"/>
</dbReference>
<dbReference type="InterPro" id="IPR053209">
    <property type="entry name" value="Gramillin-biosynth_MTr"/>
</dbReference>
<protein>
    <recommendedName>
        <fullName evidence="2">SET domain-containing protein</fullName>
    </recommendedName>
</protein>